<dbReference type="SUPFAM" id="SSF51703">
    <property type="entry name" value="Cobalamin (vitamin B12)-dependent enzymes"/>
    <property type="match status" value="1"/>
</dbReference>
<keyword evidence="2" id="KW-0413">Isomerase</keyword>
<keyword evidence="3" id="KW-1185">Reference proteome</keyword>
<dbReference type="EMBL" id="CAGS01000268">
    <property type="protein sequence ID" value="CCF84417.1"/>
    <property type="molecule type" value="Genomic_DNA"/>
</dbReference>
<name>I4EIA5_9BACT</name>
<sequence length="148" mass="16330">METLTDDLERRAWDLIQEVEERGGAVAAIESGFVQEQIAESAYAWEVDVASGERTVVGVNKYRTDGGASVPIMRLNEDAIRRQIARVVAYRERQGRERVADVLGRVERVARGSDNLLPVMKDALLAGATLGEICGRLRGVWGEYRLGG</sequence>
<reference evidence="2 3" key="1">
    <citation type="journal article" date="2012" name="ISME J.">
        <title>Nitrification expanded: discovery, physiology and genomics of a nitrite-oxidizing bacterium from the phylum Chloroflexi.</title>
        <authorList>
            <person name="Sorokin D.Y."/>
            <person name="Lucker S."/>
            <person name="Vejmelkova D."/>
            <person name="Kostrikina N.A."/>
            <person name="Kleerebezem R."/>
            <person name="Rijpstra W.I."/>
            <person name="Damste J.S."/>
            <person name="Le Paslier D."/>
            <person name="Muyzer G."/>
            <person name="Wagner M."/>
            <person name="van Loosdrecht M.C."/>
            <person name="Daims H."/>
        </authorList>
    </citation>
    <scope>NUCLEOTIDE SEQUENCE [LARGE SCALE GENOMIC DNA]</scope>
    <source>
        <strain evidence="3">none</strain>
    </source>
</reference>
<dbReference type="GO" id="GO:0031419">
    <property type="term" value="F:cobalamin binding"/>
    <property type="evidence" value="ECO:0007669"/>
    <property type="project" value="InterPro"/>
</dbReference>
<protein>
    <submittedName>
        <fullName evidence="2">Methylmalonyl-CoA mutase, large subunit (Fragment, part 2)</fullName>
        <ecNumber evidence="2">5.4.99.2</ecNumber>
    </submittedName>
</protein>
<dbReference type="PANTHER" id="PTHR48101:SF1">
    <property type="entry name" value="METHYLMALONYL-COA MUTASE, LARGE SUBUNIT"/>
    <property type="match status" value="1"/>
</dbReference>
<dbReference type="AlphaFoldDB" id="I4EIA5"/>
<dbReference type="PANTHER" id="PTHR48101">
    <property type="entry name" value="METHYLMALONYL-COA MUTASE, MITOCHONDRIAL-RELATED"/>
    <property type="match status" value="1"/>
</dbReference>
<dbReference type="InterPro" id="IPR006099">
    <property type="entry name" value="MeMalonylCoA_mutase_a/b_cat"/>
</dbReference>
<dbReference type="InterPro" id="IPR016176">
    <property type="entry name" value="Cbl-dep_enz_cat"/>
</dbReference>
<dbReference type="Pfam" id="PF01642">
    <property type="entry name" value="MM_CoA_mutase"/>
    <property type="match status" value="1"/>
</dbReference>
<dbReference type="EC" id="5.4.99.2" evidence="2"/>
<evidence type="ECO:0000313" key="2">
    <source>
        <dbReference type="EMBL" id="CCF84417.1"/>
    </source>
</evidence>
<dbReference type="Proteomes" id="UP000004221">
    <property type="component" value="Unassembled WGS sequence"/>
</dbReference>
<evidence type="ECO:0000259" key="1">
    <source>
        <dbReference type="Pfam" id="PF01642"/>
    </source>
</evidence>
<gene>
    <name evidence="2" type="ORF">NITHO_340006</name>
</gene>
<accession>I4EIA5</accession>
<feature type="domain" description="Methylmalonyl-CoA mutase alpha/beta chain catalytic" evidence="1">
    <location>
        <begin position="1"/>
        <end position="143"/>
    </location>
</feature>
<proteinExistence type="predicted"/>
<dbReference type="GO" id="GO:0004494">
    <property type="term" value="F:methylmalonyl-CoA mutase activity"/>
    <property type="evidence" value="ECO:0007669"/>
    <property type="project" value="UniProtKB-EC"/>
</dbReference>
<dbReference type="Gene3D" id="3.20.20.240">
    <property type="entry name" value="Methylmalonyl-CoA mutase"/>
    <property type="match status" value="1"/>
</dbReference>
<organism evidence="2 3">
    <name type="scientific">Nitrolancea hollandica Lb</name>
    <dbReference type="NCBI Taxonomy" id="1129897"/>
    <lineage>
        <taxon>Bacteria</taxon>
        <taxon>Pseudomonadati</taxon>
        <taxon>Thermomicrobiota</taxon>
        <taxon>Thermomicrobia</taxon>
        <taxon>Sphaerobacterales</taxon>
        <taxon>Sphaerobacterineae</taxon>
        <taxon>Sphaerobacteraceae</taxon>
        <taxon>Nitrolancea</taxon>
    </lineage>
</organism>
<evidence type="ECO:0000313" key="3">
    <source>
        <dbReference type="Proteomes" id="UP000004221"/>
    </source>
</evidence>
<comment type="caution">
    <text evidence="2">The sequence shown here is derived from an EMBL/GenBank/DDBJ whole genome shotgun (WGS) entry which is preliminary data.</text>
</comment>